<keyword evidence="1" id="KW-0223">Dioxygenase</keyword>
<proteinExistence type="predicted"/>
<protein>
    <submittedName>
        <fullName evidence="1">2OG-Fe dioxygenase family protein</fullName>
    </submittedName>
</protein>
<dbReference type="Gene3D" id="2.60.120.620">
    <property type="entry name" value="q2cbj1_9rhob like domain"/>
    <property type="match status" value="1"/>
</dbReference>
<name>A0A7D5YIS5_9ACTN</name>
<organism evidence="1">
    <name type="scientific">Micromonospora carbonacea</name>
    <dbReference type="NCBI Taxonomy" id="47853"/>
    <lineage>
        <taxon>Bacteria</taxon>
        <taxon>Bacillati</taxon>
        <taxon>Actinomycetota</taxon>
        <taxon>Actinomycetes</taxon>
        <taxon>Micromonosporales</taxon>
        <taxon>Micromonosporaceae</taxon>
        <taxon>Micromonospora</taxon>
    </lineage>
</organism>
<dbReference type="Pfam" id="PF10014">
    <property type="entry name" value="2OG-Fe_Oxy_2"/>
    <property type="match status" value="1"/>
</dbReference>
<accession>A0A7D5YIS5</accession>
<gene>
    <name evidence="1" type="ORF">HZU44_10935</name>
</gene>
<dbReference type="GO" id="GO:0051213">
    <property type="term" value="F:dioxygenase activity"/>
    <property type="evidence" value="ECO:0007669"/>
    <property type="project" value="UniProtKB-KW"/>
</dbReference>
<reference evidence="1" key="1">
    <citation type="submission" date="2020-08" db="EMBL/GenBank/DDBJ databases">
        <title>A bifunctional nitrone conjugated secondary metabolite targeting the ribosome.</title>
        <authorList>
            <person name="Limbrick E.M."/>
            <person name="Graf M."/>
            <person name="Derewacz D.K."/>
            <person name="Nguyen F."/>
            <person name="Spraggins J.M."/>
            <person name="Wieland M."/>
            <person name="Ynigez-Gutierrez A.E."/>
            <person name="Reisman B.J."/>
            <person name="Zinshteyn B."/>
            <person name="McCulloch K."/>
            <person name="Iverson T.M."/>
            <person name="Green R."/>
            <person name="Wilson D.N."/>
            <person name="Bachmann B.O."/>
        </authorList>
    </citation>
    <scope>NUCLEOTIDE SEQUENCE</scope>
    <source>
        <strain evidence="1">Africana</strain>
    </source>
</reference>
<evidence type="ECO:0000313" key="1">
    <source>
        <dbReference type="EMBL" id="QLK00497.1"/>
    </source>
</evidence>
<keyword evidence="1" id="KW-0560">Oxidoreductase</keyword>
<sequence length="233" mass="26378">MALNHQHFTVIDLPAPPVDVLHSYDRCPVDDYMGNGTRYKRFSQYRMHWEQDQGWNFELLPHRDYTTFTKFNPVAGGIRRVYQPIEADFTKMIAVGAAAFPLDTSESWQINVHQNRTRAEADRVGPLTPEGVHHDGHEFVMIAVLRRHNVAGAETRLWYDGAEAPFWSGTLEAGQAVLLDDRAIAHDVTDVESADGGPAHRDIVIVAFSRWQERWYGDEHDRAALTEPGVTGS</sequence>
<dbReference type="EMBL" id="CP058905">
    <property type="protein sequence ID" value="QLK00497.1"/>
    <property type="molecule type" value="Genomic_DNA"/>
</dbReference>
<dbReference type="AlphaFoldDB" id="A0A7D5YIS5"/>
<dbReference type="InterPro" id="IPR018724">
    <property type="entry name" value="2OG-Fe_dioxygenase"/>
</dbReference>